<evidence type="ECO:0000313" key="1">
    <source>
        <dbReference type="EMBL" id="MBF1165653.1"/>
    </source>
</evidence>
<accession>A0A930BT95</accession>
<reference evidence="1" key="1">
    <citation type="submission" date="2020-04" db="EMBL/GenBank/DDBJ databases">
        <title>Deep metagenomics examines the oral microbiome during advanced dental caries in children, revealing novel taxa and co-occurrences with host molecules.</title>
        <authorList>
            <person name="Baker J.L."/>
            <person name="Morton J.T."/>
            <person name="Dinis M."/>
            <person name="Alvarez R."/>
            <person name="Tran N.C."/>
            <person name="Knight R."/>
            <person name="Edlund A."/>
        </authorList>
    </citation>
    <scope>NUCLEOTIDE SEQUENCE</scope>
    <source>
        <strain evidence="1">JCVI_32_bin.24</strain>
    </source>
</reference>
<name>A0A930BT95_9RHOO</name>
<sequence>MKFASIEIDEASNRQKVHEIPAVGQEFAKRFNVKSNSENKEGKQLSERLPTVTSNNRRKLIRGGVVGAPVLLALKSAPVLAQGCKLPSGFSTSGNLSRNGGATCIDGTFRSPSYWSSTQAQEQGKFKGTGVSVNTKFNAVFGGLDSTKLIDVLAGGGVASLFVAAYLDTFISFVVDANAVKAMWNGTYIPVAGVPAWSREESANYLRYVMGMPLL</sequence>
<dbReference type="AlphaFoldDB" id="A0A930BT95"/>
<organism evidence="1 2">
    <name type="scientific">Dechloromonas agitata</name>
    <dbReference type="NCBI Taxonomy" id="73030"/>
    <lineage>
        <taxon>Bacteria</taxon>
        <taxon>Pseudomonadati</taxon>
        <taxon>Pseudomonadota</taxon>
        <taxon>Betaproteobacteria</taxon>
        <taxon>Rhodocyclales</taxon>
        <taxon>Azonexaceae</taxon>
        <taxon>Dechloromonas</taxon>
    </lineage>
</organism>
<proteinExistence type="predicted"/>
<dbReference type="Proteomes" id="UP000718593">
    <property type="component" value="Unassembled WGS sequence"/>
</dbReference>
<gene>
    <name evidence="1" type="ORF">HXL68_11505</name>
</gene>
<evidence type="ECO:0000313" key="2">
    <source>
        <dbReference type="Proteomes" id="UP000718593"/>
    </source>
</evidence>
<comment type="caution">
    <text evidence="1">The sequence shown here is derived from an EMBL/GenBank/DDBJ whole genome shotgun (WGS) entry which is preliminary data.</text>
</comment>
<protein>
    <submittedName>
        <fullName evidence="1">Uncharacterized protein</fullName>
    </submittedName>
</protein>
<dbReference type="EMBL" id="JABZMI010000247">
    <property type="protein sequence ID" value="MBF1165653.1"/>
    <property type="molecule type" value="Genomic_DNA"/>
</dbReference>